<dbReference type="GO" id="GO:0004673">
    <property type="term" value="F:protein histidine kinase activity"/>
    <property type="evidence" value="ECO:0007669"/>
    <property type="project" value="UniProtKB-EC"/>
</dbReference>
<dbReference type="AlphaFoldDB" id="E1RA34"/>
<sequence>MENKGKHILLVEDEAVIALAQKQTLERYGFRVDTVCSGEAALSLINAEPSFDLVLMDIDLGSGMSGTEAAKAILQKRSLPIVFLTNHGEADMMERVRDITRYGYVLKNSGNSVLLSSIEMAFELFEANRKAQESAEKLKTIFTALGDRVFVIDRQGRYLEIADETFTSTVLSDVFDSKLTAWFIEVIAKVLERHAVEMIEYPLMVNGQEVWFLATISPLDSKSVVWVARDISKRKAAEQEAQRLVKEKELLLREVHHRIKNNMATIAAVLDLQASMLGENDTSGALLEARNRVHGMMELYHRLYGSGDYRSVDAAGYLQALFDEIKVSYSLRRDVEYKSTLEAITLDAKILFPLGMIANELVTNAIKYAFPCHGKGGSIFLGLEQAREGVLLLTVADNGIGMDPSIDPKTSHGFGLSLVANLAIQLRSKWSLSREGGSCYRFEIPIGGV</sequence>
<dbReference type="SUPFAM" id="SSF52172">
    <property type="entry name" value="CheY-like"/>
    <property type="match status" value="1"/>
</dbReference>
<evidence type="ECO:0000313" key="11">
    <source>
        <dbReference type="EMBL" id="ADK83353.1"/>
    </source>
</evidence>
<keyword evidence="7" id="KW-0067">ATP-binding</keyword>
<dbReference type="PROSITE" id="PS50110">
    <property type="entry name" value="RESPONSE_REGULATORY"/>
    <property type="match status" value="1"/>
</dbReference>
<dbReference type="eggNOG" id="COG0784">
    <property type="taxonomic scope" value="Bacteria"/>
</dbReference>
<evidence type="ECO:0000313" key="12">
    <source>
        <dbReference type="Proteomes" id="UP000002318"/>
    </source>
</evidence>
<keyword evidence="12" id="KW-1185">Reference proteome</keyword>
<dbReference type="Pfam" id="PF07568">
    <property type="entry name" value="HisKA_2"/>
    <property type="match status" value="1"/>
</dbReference>
<evidence type="ECO:0000256" key="4">
    <source>
        <dbReference type="ARBA" id="ARBA00022679"/>
    </source>
</evidence>
<keyword evidence="4" id="KW-0808">Transferase</keyword>
<proteinExistence type="predicted"/>
<dbReference type="STRING" id="573413.Spirs_4280"/>
<keyword evidence="6 11" id="KW-0418">Kinase</keyword>
<evidence type="ECO:0000256" key="9">
    <source>
        <dbReference type="SAM" id="Coils"/>
    </source>
</evidence>
<dbReference type="InterPro" id="IPR003594">
    <property type="entry name" value="HATPase_dom"/>
</dbReference>
<protein>
    <recommendedName>
        <fullName evidence="2">histidine kinase</fullName>
        <ecNumber evidence="2">2.7.13.3</ecNumber>
    </recommendedName>
</protein>
<dbReference type="KEGG" id="ssm:Spirs_4280"/>
<dbReference type="GO" id="GO:0000160">
    <property type="term" value="P:phosphorelay signal transduction system"/>
    <property type="evidence" value="ECO:0007669"/>
    <property type="project" value="InterPro"/>
</dbReference>
<accession>E1RA34</accession>
<evidence type="ECO:0000259" key="10">
    <source>
        <dbReference type="PROSITE" id="PS50110"/>
    </source>
</evidence>
<dbReference type="Gene3D" id="3.40.50.2300">
    <property type="match status" value="1"/>
</dbReference>
<evidence type="ECO:0000256" key="7">
    <source>
        <dbReference type="ARBA" id="ARBA00022840"/>
    </source>
</evidence>
<dbReference type="SUPFAM" id="SSF55785">
    <property type="entry name" value="PYP-like sensor domain (PAS domain)"/>
    <property type="match status" value="1"/>
</dbReference>
<dbReference type="SMART" id="SM00387">
    <property type="entry name" value="HATPase_c"/>
    <property type="match status" value="1"/>
</dbReference>
<organism evidence="11 12">
    <name type="scientific">Sediminispirochaeta smaragdinae (strain DSM 11293 / JCM 15392 / SEBR 4228)</name>
    <name type="common">Spirochaeta smaragdinae</name>
    <dbReference type="NCBI Taxonomy" id="573413"/>
    <lineage>
        <taxon>Bacteria</taxon>
        <taxon>Pseudomonadati</taxon>
        <taxon>Spirochaetota</taxon>
        <taxon>Spirochaetia</taxon>
        <taxon>Spirochaetales</taxon>
        <taxon>Spirochaetaceae</taxon>
        <taxon>Sediminispirochaeta</taxon>
    </lineage>
</organism>
<dbReference type="InterPro" id="IPR035965">
    <property type="entry name" value="PAS-like_dom_sf"/>
</dbReference>
<dbReference type="EC" id="2.7.13.3" evidence="2"/>
<evidence type="ECO:0000256" key="8">
    <source>
        <dbReference type="PROSITE-ProRule" id="PRU00169"/>
    </source>
</evidence>
<dbReference type="SMART" id="SM00448">
    <property type="entry name" value="REC"/>
    <property type="match status" value="1"/>
</dbReference>
<keyword evidence="5" id="KW-0547">Nucleotide-binding</keyword>
<keyword evidence="3 8" id="KW-0597">Phosphoprotein</keyword>
<dbReference type="Gene3D" id="3.30.450.20">
    <property type="entry name" value="PAS domain"/>
    <property type="match status" value="1"/>
</dbReference>
<dbReference type="InterPro" id="IPR001789">
    <property type="entry name" value="Sig_transdc_resp-reg_receiver"/>
</dbReference>
<dbReference type="GO" id="GO:0005524">
    <property type="term" value="F:ATP binding"/>
    <property type="evidence" value="ECO:0007669"/>
    <property type="project" value="UniProtKB-KW"/>
</dbReference>
<name>E1RA34_SEDSS</name>
<comment type="catalytic activity">
    <reaction evidence="1">
        <text>ATP + protein L-histidine = ADP + protein N-phospho-L-histidine.</text>
        <dbReference type="EC" id="2.7.13.3"/>
    </reaction>
</comment>
<dbReference type="OrthoDB" id="9767435at2"/>
<dbReference type="PANTHER" id="PTHR41523:SF8">
    <property type="entry name" value="ETHYLENE RESPONSE SENSOR PROTEIN"/>
    <property type="match status" value="1"/>
</dbReference>
<keyword evidence="9" id="KW-0175">Coiled coil</keyword>
<dbReference type="Pfam" id="PF02518">
    <property type="entry name" value="HATPase_c"/>
    <property type="match status" value="1"/>
</dbReference>
<dbReference type="SUPFAM" id="SSF55874">
    <property type="entry name" value="ATPase domain of HSP90 chaperone/DNA topoisomerase II/histidine kinase"/>
    <property type="match status" value="1"/>
</dbReference>
<evidence type="ECO:0000256" key="5">
    <source>
        <dbReference type="ARBA" id="ARBA00022741"/>
    </source>
</evidence>
<gene>
    <name evidence="11" type="ordered locus">Spirs_4280</name>
</gene>
<dbReference type="Pfam" id="PF00072">
    <property type="entry name" value="Response_reg"/>
    <property type="match status" value="1"/>
</dbReference>
<evidence type="ECO:0000256" key="2">
    <source>
        <dbReference type="ARBA" id="ARBA00012438"/>
    </source>
</evidence>
<dbReference type="InterPro" id="IPR036890">
    <property type="entry name" value="HATPase_C_sf"/>
</dbReference>
<dbReference type="EMBL" id="CP002116">
    <property type="protein sequence ID" value="ADK83353.1"/>
    <property type="molecule type" value="Genomic_DNA"/>
</dbReference>
<dbReference type="InterPro" id="IPR011006">
    <property type="entry name" value="CheY-like_superfamily"/>
</dbReference>
<dbReference type="RefSeq" id="WP_013256809.1">
    <property type="nucleotide sequence ID" value="NC_014364.1"/>
</dbReference>
<dbReference type="Gene3D" id="3.30.565.10">
    <property type="entry name" value="Histidine kinase-like ATPase, C-terminal domain"/>
    <property type="match status" value="1"/>
</dbReference>
<evidence type="ECO:0000256" key="6">
    <source>
        <dbReference type="ARBA" id="ARBA00022777"/>
    </source>
</evidence>
<evidence type="ECO:0000256" key="1">
    <source>
        <dbReference type="ARBA" id="ARBA00000085"/>
    </source>
</evidence>
<evidence type="ECO:0000256" key="3">
    <source>
        <dbReference type="ARBA" id="ARBA00022553"/>
    </source>
</evidence>
<feature type="coiled-coil region" evidence="9">
    <location>
        <begin position="227"/>
        <end position="254"/>
    </location>
</feature>
<feature type="modified residue" description="4-aspartylphosphate" evidence="8">
    <location>
        <position position="57"/>
    </location>
</feature>
<reference evidence="11 12" key="1">
    <citation type="journal article" date="2010" name="Stand. Genomic Sci.">
        <title>Complete genome sequence of Spirochaeta smaragdinae type strain (SEBR 4228).</title>
        <authorList>
            <person name="Mavromatis K."/>
            <person name="Yasawong M."/>
            <person name="Chertkov O."/>
            <person name="Lapidus A."/>
            <person name="Lucas S."/>
            <person name="Nolan M."/>
            <person name="Del Rio T.G."/>
            <person name="Tice H."/>
            <person name="Cheng J.F."/>
            <person name="Pitluck S."/>
            <person name="Liolios K."/>
            <person name="Ivanova N."/>
            <person name="Tapia R."/>
            <person name="Han C."/>
            <person name="Bruce D."/>
            <person name="Goodwin L."/>
            <person name="Pati A."/>
            <person name="Chen A."/>
            <person name="Palaniappan K."/>
            <person name="Land M."/>
            <person name="Hauser L."/>
            <person name="Chang Y.J."/>
            <person name="Jeffries C.D."/>
            <person name="Detter J.C."/>
            <person name="Rohde M."/>
            <person name="Brambilla E."/>
            <person name="Spring S."/>
            <person name="Goker M."/>
            <person name="Sikorski J."/>
            <person name="Woyke T."/>
            <person name="Bristow J."/>
            <person name="Eisen J.A."/>
            <person name="Markowitz V."/>
            <person name="Hugenholtz P."/>
            <person name="Klenk H.P."/>
            <person name="Kyrpides N.C."/>
        </authorList>
    </citation>
    <scope>NUCLEOTIDE SEQUENCE [LARGE SCALE GENOMIC DNA]</scope>
    <source>
        <strain evidence="12">DSM 11293 / JCM 15392 / SEBR 4228</strain>
    </source>
</reference>
<dbReference type="PANTHER" id="PTHR41523">
    <property type="entry name" value="TWO-COMPONENT SYSTEM SENSOR PROTEIN"/>
    <property type="match status" value="1"/>
</dbReference>
<dbReference type="Proteomes" id="UP000002318">
    <property type="component" value="Chromosome"/>
</dbReference>
<dbReference type="InterPro" id="IPR011495">
    <property type="entry name" value="Sig_transdc_His_kin_sub2_dim/P"/>
</dbReference>
<dbReference type="eggNOG" id="COG3920">
    <property type="taxonomic scope" value="Bacteria"/>
</dbReference>
<dbReference type="HOGENOM" id="CLU_000445_114_57_12"/>
<feature type="domain" description="Response regulatory" evidence="10">
    <location>
        <begin position="7"/>
        <end position="122"/>
    </location>
</feature>
<dbReference type="CDD" id="cd16936">
    <property type="entry name" value="HATPase_RsbW-like"/>
    <property type="match status" value="1"/>
</dbReference>